<evidence type="ECO:0008006" key="5">
    <source>
        <dbReference type="Google" id="ProtNLM"/>
    </source>
</evidence>
<protein>
    <recommendedName>
        <fullName evidence="5">Anthocyanin acyltransferase</fullName>
    </recommendedName>
</protein>
<evidence type="ECO:0000256" key="1">
    <source>
        <dbReference type="ARBA" id="ARBA00022679"/>
    </source>
</evidence>
<evidence type="ECO:0000313" key="3">
    <source>
        <dbReference type="EMBL" id="KGN44617.1"/>
    </source>
</evidence>
<proteinExistence type="predicted"/>
<dbReference type="OrthoDB" id="1862401at2759"/>
<dbReference type="Gene3D" id="3.30.559.10">
    <property type="entry name" value="Chloramphenicol acetyltransferase-like domain"/>
    <property type="match status" value="2"/>
</dbReference>
<reference evidence="3 4" key="4">
    <citation type="journal article" date="2011" name="BMC Genomics">
        <title>RNA-Seq improves annotation of protein-coding genes in the cucumber genome.</title>
        <authorList>
            <person name="Li Z."/>
            <person name="Zhang Z."/>
            <person name="Yan P."/>
            <person name="Huang S."/>
            <person name="Fei Z."/>
            <person name="Lin K."/>
        </authorList>
    </citation>
    <scope>NUCLEOTIDE SEQUENCE [LARGE SCALE GENOMIC DNA]</scope>
    <source>
        <strain evidence="4">cv. 9930</strain>
    </source>
</reference>
<dbReference type="PANTHER" id="PTHR31625">
    <property type="match status" value="1"/>
</dbReference>
<dbReference type="Pfam" id="PF02458">
    <property type="entry name" value="Transferase"/>
    <property type="match status" value="1"/>
</dbReference>
<dbReference type="Proteomes" id="UP000029981">
    <property type="component" value="Chromosome 7"/>
</dbReference>
<accession>A0A0A0K8D2</accession>
<organism evidence="3 4">
    <name type="scientific">Cucumis sativus</name>
    <name type="common">Cucumber</name>
    <dbReference type="NCBI Taxonomy" id="3659"/>
    <lineage>
        <taxon>Eukaryota</taxon>
        <taxon>Viridiplantae</taxon>
        <taxon>Streptophyta</taxon>
        <taxon>Embryophyta</taxon>
        <taxon>Tracheophyta</taxon>
        <taxon>Spermatophyta</taxon>
        <taxon>Magnoliopsida</taxon>
        <taxon>eudicotyledons</taxon>
        <taxon>Gunneridae</taxon>
        <taxon>Pentapetalae</taxon>
        <taxon>rosids</taxon>
        <taxon>fabids</taxon>
        <taxon>Cucurbitales</taxon>
        <taxon>Cucurbitaceae</taxon>
        <taxon>Benincaseae</taxon>
        <taxon>Cucumis</taxon>
    </lineage>
</organism>
<dbReference type="GO" id="GO:0016747">
    <property type="term" value="F:acyltransferase activity, transferring groups other than amino-acyl groups"/>
    <property type="evidence" value="ECO:0007669"/>
    <property type="project" value="UniProtKB-ARBA"/>
</dbReference>
<evidence type="ECO:0000256" key="2">
    <source>
        <dbReference type="ARBA" id="ARBA00023315"/>
    </source>
</evidence>
<gene>
    <name evidence="3" type="ORF">Csa_7G343340</name>
</gene>
<dbReference type="InterPro" id="IPR023213">
    <property type="entry name" value="CAT-like_dom_sf"/>
</dbReference>
<dbReference type="EMBL" id="CM002928">
    <property type="protein sequence ID" value="KGN44617.1"/>
    <property type="molecule type" value="Genomic_DNA"/>
</dbReference>
<sequence length="432" mass="48962">MEDDRECMRIVEICRVAPFPSLCSPRFLPLTIFDIILLQCPSMSRLYFYQNSITNNNNVLQKLKHSLSLILTHYLPLAGNLIWPQHSQKPIIQFLEGDTVSLTIAESSSDHDFHYLSGDGFRLQAKYCHLVPELPVVDNRVAVMALQLTFFPHKGFSIGITTHHGVVDGKTSTSFFKAWAHVCKNNLDIAQPSSIPFYDRTTILNSTSHLEPTSLNKNLNLRLSFQTKPNLFRYTLELRSQDLQKLKKCFGECSSYKATVAYLLVCSAKMKSGLRDGKIYCTFPVDLRSRVHPPLPSNYFGNCIIGRLFSVERKEVLSENGMLVVAKEISKEIQSLVEEGIEKAVEKRVSRSKVSIEKEERYCMPGSPKFEVYSADFGWGKPIKVEFVSMDRTLRPLTDSKNGDGGIEIGLVGERNELEMMVTIFYQGLQPL</sequence>
<keyword evidence="2" id="KW-0012">Acyltransferase</keyword>
<dbReference type="Gramene" id="KGN44617">
    <property type="protein sequence ID" value="KGN44617"/>
    <property type="gene ID" value="Csa_7G343340"/>
</dbReference>
<keyword evidence="1" id="KW-0808">Transferase</keyword>
<name>A0A0A0K8D2_CUCSA</name>
<dbReference type="eggNOG" id="ENOG502QPXT">
    <property type="taxonomic scope" value="Eukaryota"/>
</dbReference>
<dbReference type="OMA" id="IATHHAI"/>
<evidence type="ECO:0000313" key="4">
    <source>
        <dbReference type="Proteomes" id="UP000029981"/>
    </source>
</evidence>
<reference evidence="3 4" key="3">
    <citation type="journal article" date="2010" name="BMC Genomics">
        <title>Transcriptome sequencing and comparative analysis of cucumber flowers with different sex types.</title>
        <authorList>
            <person name="Guo S."/>
            <person name="Zheng Y."/>
            <person name="Joung J.G."/>
            <person name="Liu S."/>
            <person name="Zhang Z."/>
            <person name="Crasta O.R."/>
            <person name="Sobral B.W."/>
            <person name="Xu Y."/>
            <person name="Huang S."/>
            <person name="Fei Z."/>
        </authorList>
    </citation>
    <scope>NUCLEOTIDE SEQUENCE [LARGE SCALE GENOMIC DNA]</scope>
    <source>
        <strain evidence="4">cv. 9930</strain>
    </source>
</reference>
<reference evidence="3 4" key="1">
    <citation type="journal article" date="2009" name="Nat. Genet.">
        <title>The genome of the cucumber, Cucumis sativus L.</title>
        <authorList>
            <person name="Huang S."/>
            <person name="Li R."/>
            <person name="Zhang Z."/>
            <person name="Li L."/>
            <person name="Gu X."/>
            <person name="Fan W."/>
            <person name="Lucas W.J."/>
            <person name="Wang X."/>
            <person name="Xie B."/>
            <person name="Ni P."/>
            <person name="Ren Y."/>
            <person name="Zhu H."/>
            <person name="Li J."/>
            <person name="Lin K."/>
            <person name="Jin W."/>
            <person name="Fei Z."/>
            <person name="Li G."/>
            <person name="Staub J."/>
            <person name="Kilian A."/>
            <person name="van der Vossen E.A."/>
            <person name="Wu Y."/>
            <person name="Guo J."/>
            <person name="He J."/>
            <person name="Jia Z."/>
            <person name="Ren Y."/>
            <person name="Tian G."/>
            <person name="Lu Y."/>
            <person name="Ruan J."/>
            <person name="Qian W."/>
            <person name="Wang M."/>
            <person name="Huang Q."/>
            <person name="Li B."/>
            <person name="Xuan Z."/>
            <person name="Cao J."/>
            <person name="Asan"/>
            <person name="Wu Z."/>
            <person name="Zhang J."/>
            <person name="Cai Q."/>
            <person name="Bai Y."/>
            <person name="Zhao B."/>
            <person name="Han Y."/>
            <person name="Li Y."/>
            <person name="Li X."/>
            <person name="Wang S."/>
            <person name="Shi Q."/>
            <person name="Liu S."/>
            <person name="Cho W.K."/>
            <person name="Kim J.Y."/>
            <person name="Xu Y."/>
            <person name="Heller-Uszynska K."/>
            <person name="Miao H."/>
            <person name="Cheng Z."/>
            <person name="Zhang S."/>
            <person name="Wu J."/>
            <person name="Yang Y."/>
            <person name="Kang H."/>
            <person name="Li M."/>
            <person name="Liang H."/>
            <person name="Ren X."/>
            <person name="Shi Z."/>
            <person name="Wen M."/>
            <person name="Jian M."/>
            <person name="Yang H."/>
            <person name="Zhang G."/>
            <person name="Yang Z."/>
            <person name="Chen R."/>
            <person name="Liu S."/>
            <person name="Li J."/>
            <person name="Ma L."/>
            <person name="Liu H."/>
            <person name="Zhou Y."/>
            <person name="Zhao J."/>
            <person name="Fang X."/>
            <person name="Li G."/>
            <person name="Fang L."/>
            <person name="Li Y."/>
            <person name="Liu D."/>
            <person name="Zheng H."/>
            <person name="Zhang Y."/>
            <person name="Qin N."/>
            <person name="Li Z."/>
            <person name="Yang G."/>
            <person name="Yang S."/>
            <person name="Bolund L."/>
            <person name="Kristiansen K."/>
            <person name="Zheng H."/>
            <person name="Li S."/>
            <person name="Zhang X."/>
            <person name="Yang H."/>
            <person name="Wang J."/>
            <person name="Sun R."/>
            <person name="Zhang B."/>
            <person name="Jiang S."/>
            <person name="Wang J."/>
            <person name="Du Y."/>
            <person name="Li S."/>
        </authorList>
    </citation>
    <scope>NUCLEOTIDE SEQUENCE [LARGE SCALE GENOMIC DNA]</scope>
    <source>
        <strain evidence="4">cv. 9930</strain>
    </source>
</reference>
<dbReference type="AlphaFoldDB" id="A0A0A0K8D2"/>
<reference evidence="3 4" key="2">
    <citation type="journal article" date="2009" name="PLoS ONE">
        <title>An integrated genetic and cytogenetic map of the cucumber genome.</title>
        <authorList>
            <person name="Ren Y."/>
            <person name="Zhang Z."/>
            <person name="Liu J."/>
            <person name="Staub J.E."/>
            <person name="Han Y."/>
            <person name="Cheng Z."/>
            <person name="Li X."/>
            <person name="Lu J."/>
            <person name="Miao H."/>
            <person name="Kang H."/>
            <person name="Xie B."/>
            <person name="Gu X."/>
            <person name="Wang X."/>
            <person name="Du Y."/>
            <person name="Jin W."/>
            <person name="Huang S."/>
        </authorList>
    </citation>
    <scope>NUCLEOTIDE SEQUENCE [LARGE SCALE GENOMIC DNA]</scope>
    <source>
        <strain evidence="4">cv. 9930</strain>
    </source>
</reference>
<keyword evidence="4" id="KW-1185">Reference proteome</keyword>
<dbReference type="InterPro" id="IPR051504">
    <property type="entry name" value="Plant_metabolite_acyltrans"/>
</dbReference>
<dbReference type="KEGG" id="csv:101221210"/>